<name>A0A0C1D336_9SPHI</name>
<proteinExistence type="predicted"/>
<evidence type="ECO:0000313" key="2">
    <source>
        <dbReference type="EMBL" id="KIA91341.1"/>
    </source>
</evidence>
<accession>A0A0C1D336</accession>
<feature type="chain" id="PRO_5002148219" evidence="1">
    <location>
        <begin position="20"/>
        <end position="334"/>
    </location>
</feature>
<comment type="caution">
    <text evidence="2">The sequence shown here is derived from an EMBL/GenBank/DDBJ whole genome shotgun (WGS) entry which is preliminary data.</text>
</comment>
<dbReference type="AlphaFoldDB" id="A0A0C1D336"/>
<evidence type="ECO:0000313" key="3">
    <source>
        <dbReference type="Proteomes" id="UP000031246"/>
    </source>
</evidence>
<feature type="signal peptide" evidence="1">
    <location>
        <begin position="1"/>
        <end position="19"/>
    </location>
</feature>
<dbReference type="Proteomes" id="UP000031246">
    <property type="component" value="Unassembled WGS sequence"/>
</dbReference>
<evidence type="ECO:0000256" key="1">
    <source>
        <dbReference type="SAM" id="SignalP"/>
    </source>
</evidence>
<keyword evidence="1" id="KW-0732">Signal</keyword>
<sequence>MKKAILLLLLSGILYSAFGQSFYDDNRLDPTLVKVKNLLEKCLAGTNVRNLESSFKIQSNKNINRYELISDINQMLPETKIALLNIQLNKSLKGQKSLRLEGGVFFDDYLDSALVYVKYFHPDTVYEFISMADPPRPREGYEKFSKDLNDVIKAKIKAGKISKDSLAKVNYIEFNVGRGGMFKRTIQNSLNKELDSFFIAKKSFTNGIFSGRLIEIKVAFVLFKNYLFNDGSWPEQSINNPGYVDYGGEWARVKLITPFDACEETFYSDKLPNQNSELRAVVSMVFDDVLRKYIRPVIHFGDIKETNQLVEDLKSVHRNNLGYIGNRIYFYREK</sequence>
<dbReference type="RefSeq" id="WP_039480788.1">
    <property type="nucleotide sequence ID" value="NZ_JSYN01000031.1"/>
</dbReference>
<gene>
    <name evidence="2" type="ORF">OC25_22190</name>
</gene>
<dbReference type="EMBL" id="JSYN01000031">
    <property type="protein sequence ID" value="KIA91341.1"/>
    <property type="molecule type" value="Genomic_DNA"/>
</dbReference>
<organism evidence="2 3">
    <name type="scientific">Pedobacter kyungheensis</name>
    <dbReference type="NCBI Taxonomy" id="1069985"/>
    <lineage>
        <taxon>Bacteria</taxon>
        <taxon>Pseudomonadati</taxon>
        <taxon>Bacteroidota</taxon>
        <taxon>Sphingobacteriia</taxon>
        <taxon>Sphingobacteriales</taxon>
        <taxon>Sphingobacteriaceae</taxon>
        <taxon>Pedobacter</taxon>
    </lineage>
</organism>
<protein>
    <submittedName>
        <fullName evidence="2">Uncharacterized protein</fullName>
    </submittedName>
</protein>
<reference evidence="2 3" key="1">
    <citation type="submission" date="2014-10" db="EMBL/GenBank/DDBJ databases">
        <title>Pedobacter Kyungheensis.</title>
        <authorList>
            <person name="Anderson B.M."/>
            <person name="Newman J.D."/>
        </authorList>
    </citation>
    <scope>NUCLEOTIDE SEQUENCE [LARGE SCALE GENOMIC DNA]</scope>
    <source>
        <strain evidence="2 3">KACC 16221</strain>
    </source>
</reference>
<keyword evidence="3" id="KW-1185">Reference proteome</keyword>